<gene>
    <name evidence="2" type="ORF">CALVIDRAFT_561403</name>
</gene>
<sequence length="647" mass="72500">TFHCPAATCNFKNTDPASLRTHWRESHQNSLDLVCDPDRLRETKESDEPWPYPPPSLPPTSSTANHSSDSADLPARSTSPSEICEEEHEEDSDDDVDEDDLEEDVEDHDHHEQAQDDQEVSEDHDSPAPPAYPACLLPGNLAEAGTEANPIRTSILTHPLLQSYGLVIILPFRFVVCKRCSCGVPTHQLAGHCSSSKHRFAGQPPVDDAALEYVSITLDLTPSSCPIPPLFFTPVDNLPNPEKGWRCIHRSVNSSLADCQRAYGSKKAFLRHLDEYHPSTRRHTHRIRRNSEPCLRQSFFTFRTFIAGRPFLVQHVHIGSYDPTHVPGMREFLEDARKVASDRHQFTGNSVEMRALSHFNLRRQWHTLVQHFDLEALARLQDFSIDEAKGEAPFKGIQEACLGYIRSIHNVSLPSLDGDTVRRRVAISSGAFTIGVPHGPYAREQSTDQLGTLIRHLVFILVRLRGPHADQHPPFDLCLSSAQERAAQALICKIYDNASFHDELHAFLFALVTGKKQRGDIAWSALERFVLLACLQPSGAFKSVNIISPIVTRFLHLLRDVLCHHITLEAGVAFDQQLRLVGELAPYYTEGHDYPIDALSALSSIVTAIVNSKPSLPNTYWDHGRQNIVHRGMLVNVEHFRTGAVDI</sequence>
<feature type="compositionally biased region" description="Polar residues" evidence="1">
    <location>
        <begin position="63"/>
        <end position="81"/>
    </location>
</feature>
<dbReference type="AlphaFoldDB" id="A0A167Q9M2"/>
<evidence type="ECO:0000313" key="2">
    <source>
        <dbReference type="EMBL" id="KZO99553.1"/>
    </source>
</evidence>
<dbReference type="Proteomes" id="UP000076738">
    <property type="component" value="Unassembled WGS sequence"/>
</dbReference>
<protein>
    <submittedName>
        <fullName evidence="2">Uncharacterized protein</fullName>
    </submittedName>
</protein>
<reference evidence="2 3" key="1">
    <citation type="journal article" date="2016" name="Mol. Biol. Evol.">
        <title>Comparative Genomics of Early-Diverging Mushroom-Forming Fungi Provides Insights into the Origins of Lignocellulose Decay Capabilities.</title>
        <authorList>
            <person name="Nagy L.G."/>
            <person name="Riley R."/>
            <person name="Tritt A."/>
            <person name="Adam C."/>
            <person name="Daum C."/>
            <person name="Floudas D."/>
            <person name="Sun H."/>
            <person name="Yadav J.S."/>
            <person name="Pangilinan J."/>
            <person name="Larsson K.H."/>
            <person name="Matsuura K."/>
            <person name="Barry K."/>
            <person name="Labutti K."/>
            <person name="Kuo R."/>
            <person name="Ohm R.A."/>
            <person name="Bhattacharya S.S."/>
            <person name="Shirouzu T."/>
            <person name="Yoshinaga Y."/>
            <person name="Martin F.M."/>
            <person name="Grigoriev I.V."/>
            <person name="Hibbett D.S."/>
        </authorList>
    </citation>
    <scope>NUCLEOTIDE SEQUENCE [LARGE SCALE GENOMIC DNA]</scope>
    <source>
        <strain evidence="2 3">TUFC12733</strain>
    </source>
</reference>
<evidence type="ECO:0000313" key="3">
    <source>
        <dbReference type="Proteomes" id="UP000076738"/>
    </source>
</evidence>
<name>A0A167Q9M2_CALVF</name>
<feature type="non-terminal residue" evidence="2">
    <location>
        <position position="1"/>
    </location>
</feature>
<evidence type="ECO:0000256" key="1">
    <source>
        <dbReference type="SAM" id="MobiDB-lite"/>
    </source>
</evidence>
<dbReference type="STRING" id="1330018.A0A167Q9M2"/>
<feature type="compositionally biased region" description="Basic and acidic residues" evidence="1">
    <location>
        <begin position="36"/>
        <end position="47"/>
    </location>
</feature>
<proteinExistence type="predicted"/>
<dbReference type="OrthoDB" id="2686241at2759"/>
<organism evidence="2 3">
    <name type="scientific">Calocera viscosa (strain TUFC12733)</name>
    <dbReference type="NCBI Taxonomy" id="1330018"/>
    <lineage>
        <taxon>Eukaryota</taxon>
        <taxon>Fungi</taxon>
        <taxon>Dikarya</taxon>
        <taxon>Basidiomycota</taxon>
        <taxon>Agaricomycotina</taxon>
        <taxon>Dacrymycetes</taxon>
        <taxon>Dacrymycetales</taxon>
        <taxon>Dacrymycetaceae</taxon>
        <taxon>Calocera</taxon>
    </lineage>
</organism>
<feature type="compositionally biased region" description="Acidic residues" evidence="1">
    <location>
        <begin position="83"/>
        <end position="106"/>
    </location>
</feature>
<feature type="region of interest" description="Disordered" evidence="1">
    <location>
        <begin position="34"/>
        <end position="133"/>
    </location>
</feature>
<feature type="non-terminal residue" evidence="2">
    <location>
        <position position="647"/>
    </location>
</feature>
<dbReference type="EMBL" id="KV417272">
    <property type="protein sequence ID" value="KZO99553.1"/>
    <property type="molecule type" value="Genomic_DNA"/>
</dbReference>
<keyword evidence="3" id="KW-1185">Reference proteome</keyword>
<accession>A0A167Q9M2</accession>